<dbReference type="InterPro" id="IPR000182">
    <property type="entry name" value="GNAT_dom"/>
</dbReference>
<dbReference type="Gene3D" id="3.40.630.30">
    <property type="match status" value="1"/>
</dbReference>
<dbReference type="Proteomes" id="UP000326979">
    <property type="component" value="Unassembled WGS sequence"/>
</dbReference>
<dbReference type="PROSITE" id="PS51186">
    <property type="entry name" value="GNAT"/>
    <property type="match status" value="1"/>
</dbReference>
<dbReference type="AlphaFoldDB" id="A0A5N8WEE2"/>
<evidence type="ECO:0000259" key="1">
    <source>
        <dbReference type="PROSITE" id="PS51186"/>
    </source>
</evidence>
<dbReference type="EMBL" id="VJZE01000521">
    <property type="protein sequence ID" value="MPY45840.1"/>
    <property type="molecule type" value="Genomic_DNA"/>
</dbReference>
<organism evidence="2 3">
    <name type="scientific">Streptomyces phyllanthi</name>
    <dbReference type="NCBI Taxonomy" id="1803180"/>
    <lineage>
        <taxon>Bacteria</taxon>
        <taxon>Bacillati</taxon>
        <taxon>Actinomycetota</taxon>
        <taxon>Actinomycetes</taxon>
        <taxon>Kitasatosporales</taxon>
        <taxon>Streptomycetaceae</taxon>
        <taxon>Streptomyces</taxon>
    </lineage>
</organism>
<protein>
    <submittedName>
        <fullName evidence="2">GNAT family N-acetyltransferase</fullName>
    </submittedName>
</protein>
<dbReference type="GO" id="GO:0016747">
    <property type="term" value="F:acyltransferase activity, transferring groups other than amino-acyl groups"/>
    <property type="evidence" value="ECO:0007669"/>
    <property type="project" value="InterPro"/>
</dbReference>
<comment type="caution">
    <text evidence="2">The sequence shown here is derived from an EMBL/GenBank/DDBJ whole genome shotgun (WGS) entry which is preliminary data.</text>
</comment>
<dbReference type="Pfam" id="PF08445">
    <property type="entry name" value="FR47"/>
    <property type="match status" value="1"/>
</dbReference>
<keyword evidence="2" id="KW-0808">Transferase</keyword>
<dbReference type="SUPFAM" id="SSF55729">
    <property type="entry name" value="Acyl-CoA N-acyltransferases (Nat)"/>
    <property type="match status" value="1"/>
</dbReference>
<proteinExistence type="predicted"/>
<dbReference type="OrthoDB" id="3174529at2"/>
<gene>
    <name evidence="2" type="ORF">FNH04_39850</name>
</gene>
<keyword evidence="3" id="KW-1185">Reference proteome</keyword>
<reference evidence="2 3" key="1">
    <citation type="submission" date="2019-07" db="EMBL/GenBank/DDBJ databases">
        <title>New species of Amycolatopsis and Streptomyces.</title>
        <authorList>
            <person name="Duangmal K."/>
            <person name="Teo W.F.A."/>
            <person name="Lipun K."/>
        </authorList>
    </citation>
    <scope>NUCLEOTIDE SEQUENCE [LARGE SCALE GENOMIC DNA]</scope>
    <source>
        <strain evidence="2 3">TISTR 2346</strain>
    </source>
</reference>
<dbReference type="InterPro" id="IPR016181">
    <property type="entry name" value="Acyl_CoA_acyltransferase"/>
</dbReference>
<evidence type="ECO:0000313" key="3">
    <source>
        <dbReference type="Proteomes" id="UP000326979"/>
    </source>
</evidence>
<name>A0A5N8WEE2_9ACTN</name>
<sequence length="299" mass="31894">MAFPFPSPSSWHITRDLDLFLDRAGPFLRSEPAAHTVQLSVTDAVRTRGAQAYGDEAPYFAWFTDPEGAVRATALRTPPFPLQLTDTTPDAADALAGRLAEAGETDETLPGVGGPAEATAEFAAAWERRTGAVGRLVMRQRLYRLGTLTVPEPAPPGKARVATAEDLGVVARWYDAFLTEAGEPAREDPEKWAGTRIAYGGITLWELPDGTPAAMAGATPPIAGQVRVMSVYTPVALRRRGYAGAATAEVSRAALATDAGEVLLFTDLANPTSNGLYQRIGYRPVQDFATYTFTPRAAG</sequence>
<evidence type="ECO:0000313" key="2">
    <source>
        <dbReference type="EMBL" id="MPY45840.1"/>
    </source>
</evidence>
<dbReference type="RefSeq" id="WP_152790985.1">
    <property type="nucleotide sequence ID" value="NZ_BAABEQ010000018.1"/>
</dbReference>
<accession>A0A5N8WEE2</accession>
<feature type="domain" description="N-acetyltransferase" evidence="1">
    <location>
        <begin position="157"/>
        <end position="299"/>
    </location>
</feature>
<dbReference type="InterPro" id="IPR013653">
    <property type="entry name" value="GCN5-like_dom"/>
</dbReference>